<dbReference type="Proteomes" id="UP000642920">
    <property type="component" value="Unassembled WGS sequence"/>
</dbReference>
<protein>
    <submittedName>
        <fullName evidence="2">Iron-sulfur cluster repair di-iron protein</fullName>
    </submittedName>
</protein>
<dbReference type="PANTHER" id="PTHR36438">
    <property type="entry name" value="IRON-SULFUR CLUSTER REPAIR PROTEIN YTFE"/>
    <property type="match status" value="1"/>
</dbReference>
<dbReference type="Gene3D" id="1.20.120.520">
    <property type="entry name" value="nmb1532 protein domain like"/>
    <property type="match status" value="1"/>
</dbReference>
<dbReference type="EMBL" id="JAERQG010000003">
    <property type="protein sequence ID" value="MBL0766070.1"/>
    <property type="molecule type" value="Genomic_DNA"/>
</dbReference>
<gene>
    <name evidence="2" type="ORF">JKP34_12460</name>
</gene>
<dbReference type="RefSeq" id="WP_201921894.1">
    <property type="nucleotide sequence ID" value="NZ_JAERQG010000003.1"/>
</dbReference>
<name>A0A937DJJ8_9BACT</name>
<dbReference type="PANTHER" id="PTHR36438:SF1">
    <property type="entry name" value="IRON-SULFUR CLUSTER REPAIR PROTEIN YTFE"/>
    <property type="match status" value="1"/>
</dbReference>
<organism evidence="2 3">
    <name type="scientific">Marivirga atlantica</name>
    <dbReference type="NCBI Taxonomy" id="1548457"/>
    <lineage>
        <taxon>Bacteria</taxon>
        <taxon>Pseudomonadati</taxon>
        <taxon>Bacteroidota</taxon>
        <taxon>Cytophagia</taxon>
        <taxon>Cytophagales</taxon>
        <taxon>Marivirgaceae</taxon>
        <taxon>Marivirga</taxon>
    </lineage>
</organism>
<dbReference type="InterPro" id="IPR019903">
    <property type="entry name" value="RIC_family"/>
</dbReference>
<evidence type="ECO:0000256" key="1">
    <source>
        <dbReference type="ARBA" id="ARBA00004496"/>
    </source>
</evidence>
<accession>A0A937DJJ8</accession>
<dbReference type="AlphaFoldDB" id="A0A937DJJ8"/>
<comment type="caution">
    <text evidence="2">The sequence shown here is derived from an EMBL/GenBank/DDBJ whole genome shotgun (WGS) entry which is preliminary data.</text>
</comment>
<evidence type="ECO:0000313" key="3">
    <source>
        <dbReference type="Proteomes" id="UP000642920"/>
    </source>
</evidence>
<reference evidence="2" key="1">
    <citation type="submission" date="2021-01" db="EMBL/GenBank/DDBJ databases">
        <title>Marivirga sp. nov., isolated from intertidal surface sediments.</title>
        <authorList>
            <person name="Zhang M."/>
        </authorList>
    </citation>
    <scope>NUCLEOTIDE SEQUENCE</scope>
    <source>
        <strain evidence="2">SM1354</strain>
    </source>
</reference>
<dbReference type="GO" id="GO:0005737">
    <property type="term" value="C:cytoplasm"/>
    <property type="evidence" value="ECO:0007669"/>
    <property type="project" value="UniProtKB-SubCell"/>
</dbReference>
<keyword evidence="3" id="KW-1185">Reference proteome</keyword>
<sequence>MDYSQKKIKELVAEHYVFASVLYYLGIEYYEFEEDSLEKVCKHKGLDCKKVIAELEQIQENQEIDNLKLLGLPIDLIVEYLKHAHYLFIKKDLPFLVKMINRLQSATQTYFGVQKDLQEIFPLFVEDFVHHIYEEEDTLFDYILSLKKINDERLNPSGFFYKHQKFNIQKFAMDHEVHDDEMKGIRYIMEQFPPESEGELNFNVLYAALERFERKLMIHAQIENEVLFPKALMLEKQVRRNFDDLIKLN</sequence>
<evidence type="ECO:0000313" key="2">
    <source>
        <dbReference type="EMBL" id="MBL0766070.1"/>
    </source>
</evidence>
<comment type="subcellular location">
    <subcellularLocation>
        <location evidence="1">Cytoplasm</location>
    </subcellularLocation>
</comment>
<proteinExistence type="predicted"/>